<dbReference type="PANTHER" id="PTHR11161:SF0">
    <property type="entry name" value="O-ACYLTRANSFERASE LIKE PROTEIN"/>
    <property type="match status" value="1"/>
</dbReference>
<keyword evidence="5" id="KW-1185">Reference proteome</keyword>
<dbReference type="PANTHER" id="PTHR11161">
    <property type="entry name" value="O-ACYLTRANSFERASE"/>
    <property type="match status" value="1"/>
</dbReference>
<gene>
    <name evidence="4" type="ORF">LARSCL_LOCUS11546</name>
</gene>
<dbReference type="AlphaFoldDB" id="A0AAV2ACW2"/>
<feature type="transmembrane region" description="Helical" evidence="1">
    <location>
        <begin position="673"/>
        <end position="694"/>
    </location>
</feature>
<feature type="transmembrane region" description="Helical" evidence="1">
    <location>
        <begin position="236"/>
        <end position="256"/>
    </location>
</feature>
<keyword evidence="1" id="KW-1133">Transmembrane helix</keyword>
<feature type="transmembrane region" description="Helical" evidence="1">
    <location>
        <begin position="566"/>
        <end position="587"/>
    </location>
</feature>
<reference evidence="4 5" key="1">
    <citation type="submission" date="2024-04" db="EMBL/GenBank/DDBJ databases">
        <authorList>
            <person name="Rising A."/>
            <person name="Reimegard J."/>
            <person name="Sonavane S."/>
            <person name="Akerstrom W."/>
            <person name="Nylinder S."/>
            <person name="Hedman E."/>
            <person name="Kallberg Y."/>
        </authorList>
    </citation>
    <scope>NUCLEOTIDE SEQUENCE [LARGE SCALE GENOMIC DNA]</scope>
</reference>
<keyword evidence="1" id="KW-0812">Transmembrane</keyword>
<feature type="transmembrane region" description="Helical" evidence="1">
    <location>
        <begin position="528"/>
        <end position="554"/>
    </location>
</feature>
<feature type="transmembrane region" description="Helical" evidence="1">
    <location>
        <begin position="403"/>
        <end position="423"/>
    </location>
</feature>
<keyword evidence="2" id="KW-0732">Signal</keyword>
<comment type="caution">
    <text evidence="4">The sequence shown here is derived from an EMBL/GenBank/DDBJ whole genome shotgun (WGS) entry which is preliminary data.</text>
</comment>
<evidence type="ECO:0000313" key="4">
    <source>
        <dbReference type="EMBL" id="CAL1281406.1"/>
    </source>
</evidence>
<dbReference type="InterPro" id="IPR006621">
    <property type="entry name" value="Nose-resist-to-fluoxetine_N"/>
</dbReference>
<sequence length="760" mass="86686">MKNSAMFAYIGLVVYLILSSGVNAKSNLTEDKSNVLDSWMKLDKTLKGATQSMIKYVMPMIMESTSQVNLSQECMKEVFQLVAGLRNLKKWAFSFVDSTAKGMDGVLSGTFSSFGVYDQCLETTVPNPKKKEEILFQGQYCMIDFRFPLPPKTKRYRVYDRLDDLQNFTGTEVMKFFTTKVHLMYYAPMKLGICIPSGCTEDDVMSILTFVAENYKFIAEIAHCEIKQKEHTVSGVQVFAVVAVCVLASFLILGTWMEMSCEPIHSPSKYLGNRILLSFSAISNFKRLISTKTSDENLRCLHGIQFFTITWVVYGHAYLYPGMFSTNYSTLFRMPDVTSQPVAQMVVNGSEAVDTFLFIGGMLVCYLTVKRVKIEKKSFNIFSFIFYKLWSITFLSHSRIVPMLYFILLISTLGPLLGSGPVFHETMRDSVYSCFHSWWQNALFINNFFHAKEMCLKHTWFVSCDLQLYLLSIFVIFPLIWSKKIGLALNSLIVVASVVYTGVATYFFDLSPTVTVTHLNPDDERVFFLYSYANTLSRAGPYFIGIFTGYLLITKPDVKLSKKVQIMGWFLATFSSGMVVFATGIWYNLRPPGFVEVILYSALYKVAFTGGVAWMTFCCATGYGGLVNKILGWKVWMPLSKLVLLIYLLEPLLQISFIANFRSIQEFTHFQFVIQYFGFLCVSVLLALVVNLLIESPFSRLEELFFHQDTKKEEANCHANVGFENGRPLNKITSMEMTTLENGIENRIENTEFYRRNIED</sequence>
<evidence type="ECO:0000313" key="5">
    <source>
        <dbReference type="Proteomes" id="UP001497382"/>
    </source>
</evidence>
<dbReference type="Pfam" id="PF01757">
    <property type="entry name" value="Acyl_transf_3"/>
    <property type="match status" value="1"/>
</dbReference>
<feature type="transmembrane region" description="Helical" evidence="1">
    <location>
        <begin position="639"/>
        <end position="661"/>
    </location>
</feature>
<feature type="transmembrane region" description="Helical" evidence="1">
    <location>
        <begin position="607"/>
        <end position="627"/>
    </location>
</feature>
<accession>A0AAV2ACW2</accession>
<feature type="domain" description="Nose resistant-to-fluoxetine protein N-terminal" evidence="3">
    <location>
        <begin position="71"/>
        <end position="226"/>
    </location>
</feature>
<name>A0AAV2ACW2_9ARAC</name>
<dbReference type="GO" id="GO:0016747">
    <property type="term" value="F:acyltransferase activity, transferring groups other than amino-acyl groups"/>
    <property type="evidence" value="ECO:0007669"/>
    <property type="project" value="InterPro"/>
</dbReference>
<dbReference type="InterPro" id="IPR052728">
    <property type="entry name" value="O2_lipid_transport_reg"/>
</dbReference>
<keyword evidence="1" id="KW-0472">Membrane</keyword>
<protein>
    <recommendedName>
        <fullName evidence="3">Nose resistant-to-fluoxetine protein N-terminal domain-containing protein</fullName>
    </recommendedName>
</protein>
<evidence type="ECO:0000256" key="2">
    <source>
        <dbReference type="SAM" id="SignalP"/>
    </source>
</evidence>
<evidence type="ECO:0000259" key="3">
    <source>
        <dbReference type="SMART" id="SM00703"/>
    </source>
</evidence>
<dbReference type="InterPro" id="IPR002656">
    <property type="entry name" value="Acyl_transf_3_dom"/>
</dbReference>
<evidence type="ECO:0000256" key="1">
    <source>
        <dbReference type="SAM" id="Phobius"/>
    </source>
</evidence>
<feature type="chain" id="PRO_5044010500" description="Nose resistant-to-fluoxetine protein N-terminal domain-containing protein" evidence="2">
    <location>
        <begin position="25"/>
        <end position="760"/>
    </location>
</feature>
<dbReference type="Proteomes" id="UP001497382">
    <property type="component" value="Unassembled WGS sequence"/>
</dbReference>
<feature type="signal peptide" evidence="2">
    <location>
        <begin position="1"/>
        <end position="24"/>
    </location>
</feature>
<dbReference type="Pfam" id="PF20146">
    <property type="entry name" value="NRF"/>
    <property type="match status" value="1"/>
</dbReference>
<feature type="transmembrane region" description="Helical" evidence="1">
    <location>
        <begin position="487"/>
        <end position="508"/>
    </location>
</feature>
<feature type="transmembrane region" description="Helical" evidence="1">
    <location>
        <begin position="460"/>
        <end position="480"/>
    </location>
</feature>
<feature type="transmembrane region" description="Helical" evidence="1">
    <location>
        <begin position="341"/>
        <end position="367"/>
    </location>
</feature>
<feature type="transmembrane region" description="Helical" evidence="1">
    <location>
        <begin position="300"/>
        <end position="321"/>
    </location>
</feature>
<dbReference type="EMBL" id="CAXIEN010000143">
    <property type="protein sequence ID" value="CAL1281406.1"/>
    <property type="molecule type" value="Genomic_DNA"/>
</dbReference>
<proteinExistence type="predicted"/>
<dbReference type="SMART" id="SM00703">
    <property type="entry name" value="NRF"/>
    <property type="match status" value="1"/>
</dbReference>
<organism evidence="4 5">
    <name type="scientific">Larinioides sclopetarius</name>
    <dbReference type="NCBI Taxonomy" id="280406"/>
    <lineage>
        <taxon>Eukaryota</taxon>
        <taxon>Metazoa</taxon>
        <taxon>Ecdysozoa</taxon>
        <taxon>Arthropoda</taxon>
        <taxon>Chelicerata</taxon>
        <taxon>Arachnida</taxon>
        <taxon>Araneae</taxon>
        <taxon>Araneomorphae</taxon>
        <taxon>Entelegynae</taxon>
        <taxon>Araneoidea</taxon>
        <taxon>Araneidae</taxon>
        <taxon>Larinioides</taxon>
    </lineage>
</organism>